<proteinExistence type="predicted"/>
<dbReference type="PANTHER" id="PTHR43400">
    <property type="entry name" value="FUMARATE REDUCTASE"/>
    <property type="match status" value="1"/>
</dbReference>
<reference evidence="6 7" key="1">
    <citation type="submission" date="2018-08" db="EMBL/GenBank/DDBJ databases">
        <title>Hydrogenophaga sp. LA-38 isolated from sludge.</title>
        <authorList>
            <person name="Im W.-T."/>
        </authorList>
    </citation>
    <scope>NUCLEOTIDE SEQUENCE [LARGE SCALE GENOMIC DNA]</scope>
    <source>
        <strain evidence="6 7">LA-38</strain>
    </source>
</reference>
<dbReference type="PANTHER" id="PTHR43400:SF10">
    <property type="entry name" value="3-OXOSTEROID 1-DEHYDROGENASE"/>
    <property type="match status" value="1"/>
</dbReference>
<evidence type="ECO:0000256" key="4">
    <source>
        <dbReference type="ARBA" id="ARBA00023002"/>
    </source>
</evidence>
<dbReference type="InterPro" id="IPR027477">
    <property type="entry name" value="Succ_DH/fumarate_Rdtase_cat_sf"/>
</dbReference>
<dbReference type="InterPro" id="IPR036188">
    <property type="entry name" value="FAD/NAD-bd_sf"/>
</dbReference>
<dbReference type="AlphaFoldDB" id="A0A372EJH3"/>
<dbReference type="PRINTS" id="PR00411">
    <property type="entry name" value="PNDRDTASEI"/>
</dbReference>
<keyword evidence="7" id="KW-1185">Reference proteome</keyword>
<name>A0A372EJH3_9BURK</name>
<evidence type="ECO:0000259" key="5">
    <source>
        <dbReference type="Pfam" id="PF00890"/>
    </source>
</evidence>
<dbReference type="NCBIfam" id="NF009477">
    <property type="entry name" value="PRK12843.1"/>
    <property type="match status" value="1"/>
</dbReference>
<protein>
    <submittedName>
        <fullName evidence="6">FAD-dependent oxidoreductase</fullName>
    </submittedName>
</protein>
<dbReference type="Gene3D" id="3.90.700.10">
    <property type="entry name" value="Succinate dehydrogenase/fumarate reductase flavoprotein, catalytic domain"/>
    <property type="match status" value="1"/>
</dbReference>
<gene>
    <name evidence="6" type="ORF">DY262_12065</name>
</gene>
<keyword evidence="3" id="KW-0274">FAD</keyword>
<evidence type="ECO:0000313" key="7">
    <source>
        <dbReference type="Proteomes" id="UP000261931"/>
    </source>
</evidence>
<comment type="cofactor">
    <cofactor evidence="1">
        <name>FAD</name>
        <dbReference type="ChEBI" id="CHEBI:57692"/>
    </cofactor>
</comment>
<keyword evidence="2" id="KW-0285">Flavoprotein</keyword>
<dbReference type="InterPro" id="IPR003953">
    <property type="entry name" value="FAD-dep_OxRdtase_2_FAD-bd"/>
</dbReference>
<dbReference type="InterPro" id="IPR050315">
    <property type="entry name" value="FAD-oxidoreductase_2"/>
</dbReference>
<dbReference type="SUPFAM" id="SSF51905">
    <property type="entry name" value="FAD/NAD(P)-binding domain"/>
    <property type="match status" value="1"/>
</dbReference>
<evidence type="ECO:0000313" key="6">
    <source>
        <dbReference type="EMBL" id="RFP78814.1"/>
    </source>
</evidence>
<organism evidence="6 7">
    <name type="scientific">Hydrogenophaga borbori</name>
    <dbReference type="NCBI Taxonomy" id="2294117"/>
    <lineage>
        <taxon>Bacteria</taxon>
        <taxon>Pseudomonadati</taxon>
        <taxon>Pseudomonadota</taxon>
        <taxon>Betaproteobacteria</taxon>
        <taxon>Burkholderiales</taxon>
        <taxon>Comamonadaceae</taxon>
        <taxon>Hydrogenophaga</taxon>
    </lineage>
</organism>
<keyword evidence="4" id="KW-0560">Oxidoreductase</keyword>
<dbReference type="SUPFAM" id="SSF56425">
    <property type="entry name" value="Succinate dehydrogenase/fumarate reductase flavoprotein, catalytic domain"/>
    <property type="match status" value="1"/>
</dbReference>
<dbReference type="GO" id="GO:0008202">
    <property type="term" value="P:steroid metabolic process"/>
    <property type="evidence" value="ECO:0007669"/>
    <property type="project" value="UniProtKB-ARBA"/>
</dbReference>
<dbReference type="Proteomes" id="UP000261931">
    <property type="component" value="Unassembled WGS sequence"/>
</dbReference>
<dbReference type="EMBL" id="QVLS01000006">
    <property type="protein sequence ID" value="RFP78814.1"/>
    <property type="molecule type" value="Genomic_DNA"/>
</dbReference>
<sequence length="559" mass="58905">MDTDEVDLLVIGGGVAGLTAALVAAIEGLSVMVCEKTGQLGGTAASSAGTVWVPGSSQSQRAGLADPLEGARRYLAAEIDTDSGAELREAFLATGPRVLDYLERHSDVVFAPAARHPDYHDRHAGAAIGGRALVARPFDGRLLGADFARLRPPMRHMMVLGGLSVSKDDVAPLLRPFASWRALRHVLALLARHARDRLSHPRGTRLVMGNALIARLLHSLRQRGVDPLTGVDVRALHQEGGAVTGATLTHGGRERRVRARLGVVLACGGFGHAPDWRQRLLPQPAHTHSLMAEGNTGDGLRLAQAVGAAVDEAGHRAPAFWAPVSVRQGADGAPQRFPHFALDRAKPGLIAVDARGRRFVNEGDSYHDFVLAMQGASAVPAHLICDARFLRRYGLGLVRPGAWRLGPFVRDGYLRRAPTLAALAAQLGVDAEGLQATVARHNRFAATGVDGDFGKGTSELNRFNGDPDHGPNPCLGPIATAPFYAVSVWPGDAGMSVGLSTDADARVLRPDGQAINGLYACGADMGSIMRGRYPGPGVTLGPALVFAWRAVRHAAAAPA</sequence>
<evidence type="ECO:0000256" key="1">
    <source>
        <dbReference type="ARBA" id="ARBA00001974"/>
    </source>
</evidence>
<evidence type="ECO:0000256" key="2">
    <source>
        <dbReference type="ARBA" id="ARBA00022630"/>
    </source>
</evidence>
<feature type="domain" description="FAD-dependent oxidoreductase 2 FAD-binding" evidence="5">
    <location>
        <begin position="7"/>
        <end position="540"/>
    </location>
</feature>
<accession>A0A372EJH3</accession>
<comment type="caution">
    <text evidence="6">The sequence shown here is derived from an EMBL/GenBank/DDBJ whole genome shotgun (WGS) entry which is preliminary data.</text>
</comment>
<evidence type="ECO:0000256" key="3">
    <source>
        <dbReference type="ARBA" id="ARBA00022827"/>
    </source>
</evidence>
<dbReference type="Gene3D" id="3.50.50.60">
    <property type="entry name" value="FAD/NAD(P)-binding domain"/>
    <property type="match status" value="2"/>
</dbReference>
<dbReference type="Pfam" id="PF00890">
    <property type="entry name" value="FAD_binding_2"/>
    <property type="match status" value="1"/>
</dbReference>
<dbReference type="RefSeq" id="WP_116959176.1">
    <property type="nucleotide sequence ID" value="NZ_QVLS01000006.1"/>
</dbReference>
<dbReference type="GO" id="GO:0016491">
    <property type="term" value="F:oxidoreductase activity"/>
    <property type="evidence" value="ECO:0007669"/>
    <property type="project" value="UniProtKB-KW"/>
</dbReference>